<keyword evidence="2" id="KW-1133">Transmembrane helix</keyword>
<gene>
    <name evidence="3" type="ORF">AVDCRST_MAG01-01-2761</name>
</gene>
<keyword evidence="2" id="KW-0472">Membrane</keyword>
<reference evidence="3" key="1">
    <citation type="submission" date="2020-02" db="EMBL/GenBank/DDBJ databases">
        <authorList>
            <person name="Meier V. D."/>
        </authorList>
    </citation>
    <scope>NUCLEOTIDE SEQUENCE</scope>
    <source>
        <strain evidence="3">AVDCRST_MAG01</strain>
    </source>
</reference>
<keyword evidence="2" id="KW-0812">Transmembrane</keyword>
<protein>
    <submittedName>
        <fullName evidence="3">Uncharacterized protein</fullName>
    </submittedName>
</protein>
<feature type="region of interest" description="Disordered" evidence="1">
    <location>
        <begin position="1"/>
        <end position="22"/>
    </location>
</feature>
<evidence type="ECO:0000313" key="3">
    <source>
        <dbReference type="EMBL" id="CAA9428841.1"/>
    </source>
</evidence>
<feature type="compositionally biased region" description="Polar residues" evidence="1">
    <location>
        <begin position="1"/>
        <end position="13"/>
    </location>
</feature>
<sequence>MESSAHTHPPSTSKRSRRGQDPVLILREDRALGGHVEQAKGPLARSYEGCFELPVAMVLAVMWVAGAALVGSCALALYLLGSSLLQILN</sequence>
<proteinExistence type="predicted"/>
<dbReference type="EMBL" id="CADCUW010000371">
    <property type="protein sequence ID" value="CAA9428841.1"/>
    <property type="molecule type" value="Genomic_DNA"/>
</dbReference>
<evidence type="ECO:0000256" key="2">
    <source>
        <dbReference type="SAM" id="Phobius"/>
    </source>
</evidence>
<name>A0A6J4Q2X9_9ACTN</name>
<accession>A0A6J4Q2X9</accession>
<dbReference type="AlphaFoldDB" id="A0A6J4Q2X9"/>
<organism evidence="3">
    <name type="scientific">uncultured Rubrobacteraceae bacterium</name>
    <dbReference type="NCBI Taxonomy" id="349277"/>
    <lineage>
        <taxon>Bacteria</taxon>
        <taxon>Bacillati</taxon>
        <taxon>Actinomycetota</taxon>
        <taxon>Rubrobacteria</taxon>
        <taxon>Rubrobacterales</taxon>
        <taxon>Rubrobacteraceae</taxon>
        <taxon>environmental samples</taxon>
    </lineage>
</organism>
<evidence type="ECO:0000256" key="1">
    <source>
        <dbReference type="SAM" id="MobiDB-lite"/>
    </source>
</evidence>
<feature type="transmembrane region" description="Helical" evidence="2">
    <location>
        <begin position="55"/>
        <end position="80"/>
    </location>
</feature>